<evidence type="ECO:0000256" key="5">
    <source>
        <dbReference type="ARBA" id="ARBA00022803"/>
    </source>
</evidence>
<dbReference type="Pfam" id="PF13432">
    <property type="entry name" value="TPR_16"/>
    <property type="match status" value="1"/>
</dbReference>
<dbReference type="InterPro" id="IPR011990">
    <property type="entry name" value="TPR-like_helical_dom_sf"/>
</dbReference>
<dbReference type="SMART" id="SM00028">
    <property type="entry name" value="TPR"/>
    <property type="match status" value="9"/>
</dbReference>
<dbReference type="PANTHER" id="PTHR46208:SF1">
    <property type="entry name" value="MITOCHONDRIAL IMPORT RECEPTOR SUBUNIT TOM70"/>
    <property type="match status" value="1"/>
</dbReference>
<dbReference type="Gene3D" id="2.40.170.20">
    <property type="entry name" value="TonB-dependent receptor, beta-barrel domain"/>
    <property type="match status" value="1"/>
</dbReference>
<feature type="domain" description="FecR protein" evidence="12">
    <location>
        <begin position="66"/>
        <end position="170"/>
    </location>
</feature>
<dbReference type="STRING" id="671143.DAMO_1319"/>
<feature type="repeat" description="TPR" evidence="10">
    <location>
        <begin position="416"/>
        <end position="449"/>
    </location>
</feature>
<dbReference type="InterPro" id="IPR019734">
    <property type="entry name" value="TPR_rpt"/>
</dbReference>
<dbReference type="SUPFAM" id="SSF48452">
    <property type="entry name" value="TPR-like"/>
    <property type="match status" value="3"/>
</dbReference>
<evidence type="ECO:0000256" key="7">
    <source>
        <dbReference type="ARBA" id="ARBA00023136"/>
    </source>
</evidence>
<dbReference type="GO" id="GO:0008320">
    <property type="term" value="F:protein transmembrane transporter activity"/>
    <property type="evidence" value="ECO:0007669"/>
    <property type="project" value="TreeGrafter"/>
</dbReference>
<accession>D5MF50</accession>
<reference evidence="13 14" key="1">
    <citation type="journal article" date="2010" name="Nature">
        <title>Nitrite-driven anaerobic methane oxidation by oxygenic bacteria.</title>
        <authorList>
            <person name="Ettwig K.F."/>
            <person name="Butler M.K."/>
            <person name="Le Paslier D."/>
            <person name="Pelletier E."/>
            <person name="Mangenot S."/>
            <person name="Kuypers M.M.M."/>
            <person name="Schreiber F."/>
            <person name="Dutilh B.E."/>
            <person name="Zedelius J."/>
            <person name="de Beer D."/>
            <person name="Gloerich J."/>
            <person name="Wessels H.J.C.T."/>
            <person name="van Allen T."/>
            <person name="Luesken F."/>
            <person name="Wu M."/>
            <person name="van de Pas-Schoonen K.T."/>
            <person name="Op den Camp H.J.M."/>
            <person name="Janssen-Megens E.M."/>
            <person name="Francoijs K-J."/>
            <person name="Stunnenberg H."/>
            <person name="Weissenbach J."/>
            <person name="Jetten M.S.M."/>
            <person name="Strous M."/>
        </authorList>
    </citation>
    <scope>NUCLEOTIDE SEQUENCE [LARGE SCALE GENOMIC DNA]</scope>
</reference>
<dbReference type="InterPro" id="IPR036942">
    <property type="entry name" value="Beta-barrel_TonB_sf"/>
</dbReference>
<dbReference type="eggNOG" id="COG0457">
    <property type="taxonomic scope" value="Bacteria"/>
</dbReference>
<evidence type="ECO:0000313" key="13">
    <source>
        <dbReference type="EMBL" id="CBE68379.1"/>
    </source>
</evidence>
<keyword evidence="7" id="KW-0472">Membrane</keyword>
<dbReference type="eggNOG" id="COG4773">
    <property type="taxonomic scope" value="Bacteria"/>
</dbReference>
<evidence type="ECO:0000256" key="10">
    <source>
        <dbReference type="PROSITE-ProRule" id="PRU00339"/>
    </source>
</evidence>
<name>D5MF50_METO1</name>
<sequence>MNCRQVPTQRGVLPILLCSIVWLMLSISVATAQEAGRIVSVVGRVEIFRVQQWQPVALRHVLMPGDVVRTGPGSRAAILLSDEVQIKVNSNSTLEITEVMSPPGSATRAAAGPMQTILNLLKGEVWSRSRGRPLQIRTPAVTATIRGTEFDLSVDPGNESRLAVLEGVVEFRNPQGGVMVRAGEAATARVGEPPSKTILLRPIDAVQWSLYYPGIVGFRDYPLTGVAPNLLPERLVDAERRAASRLADSESTVTLGEILFDLGKPVEARRGFEKALTLDPGSPRALTGLGWVYLVEGRTEEALRTFRQATPPTLSALMGQANALYRLNRFDEMEEVVAEAKSRFPSSPQPPTQTALLYLIQGRVGKALQELEHAVALDPGYAPAHGLRSNIALVRNEKGVAQQAALQAILANPSSASAYLDLSLVKQAEFRLEEALQAARKALELEPDNPVAMIQVSRLLFGLGRLSEALSLVEEARQRAPHDPLITSTWGFLMLTQGKVQEALSAFGQAIEQDSTRGEPHLGRGLALFRQNKTEEAVQEMWMATLLEPKVALFWSYLGKALYEVKRYPLEMDPLAIAKTLDPNDPTPWLYDAIRKQSVNRPVEAMQDLQRSIELNDNRAVYRSRLLMDQDLAARGATLARVYNELGFQQLALVEGWKAAIEDPSNYSAHRFLSDSYAALPRHEVARVSELLQSQLLQPISITPVQPQLAESNLFILDSAGPQDPSLNEFNPLFVRDRVSLLASGTAGEKDTLGDEVVLSGVHGNVSYSLGQFHQETDGFRKNNDQNQDIYNAFVQMSLSPSTSVQAEFRYKDFERGDLPLRFDRNNFFPDQKQDDRTRSIRLGLHHAFTPDSHLIASGIYRNADFDTRNFMVKGFDLLTDTDGFMGEIQYLFRWKRLHLISGAGHFDADRTDVTSFLSFPLALTEDDNRHTNLYLYSLINFPHNVTWTLGGSADFFKITTRNKDDRKVLSVLERNQFNPKFGVTWNPFPDTTLRAAVFRVLKRSLLSDQTIEPTQVAGFNQFFDDVNGTEAWRYGVAVDQKLSTALFGGAEFSRRDTDAPGFAPGEGKYRDRDWEEDLGRAYLYWTPRAWLAISAEYQYERFRRRVAFGEEGIAMTHTHRVPLGLSFFHSSGLRARLKTTYVDQEGEFQNRLTGDVLAGSDRFWVVDASIGYRLPNRRGLLTLDVRNLFDNRFHFQDTDPRSPTVAPERQVLFRLTVAF</sequence>
<dbReference type="eggNOG" id="COG3712">
    <property type="taxonomic scope" value="Bacteria"/>
</dbReference>
<evidence type="ECO:0000259" key="11">
    <source>
        <dbReference type="Pfam" id="PF00593"/>
    </source>
</evidence>
<dbReference type="GO" id="GO:0009279">
    <property type="term" value="C:cell outer membrane"/>
    <property type="evidence" value="ECO:0007669"/>
    <property type="project" value="UniProtKB-SubCell"/>
</dbReference>
<keyword evidence="6" id="KW-1133">Transmembrane helix</keyword>
<dbReference type="PANTHER" id="PTHR46208">
    <property type="entry name" value="MITOCHONDRIAL IMPORT RECEPTOR SUBUNIT TOM70"/>
    <property type="match status" value="1"/>
</dbReference>
<proteinExistence type="inferred from homology"/>
<organism evidence="13 14">
    <name type="scientific">Methylomirabilis oxygeniifera</name>
    <dbReference type="NCBI Taxonomy" id="671143"/>
    <lineage>
        <taxon>Bacteria</taxon>
        <taxon>Candidatus Methylomirabilota</taxon>
        <taxon>Candidatus Methylomirabilia</taxon>
        <taxon>Candidatus Methylomirabilales</taxon>
        <taxon>Candidatus Methylomirabilaceae</taxon>
        <taxon>Candidatus Methylomirabilis</taxon>
    </lineage>
</organism>
<feature type="repeat" description="TPR" evidence="10">
    <location>
        <begin position="249"/>
        <end position="282"/>
    </location>
</feature>
<dbReference type="Gene3D" id="2.60.120.1440">
    <property type="match status" value="1"/>
</dbReference>
<dbReference type="Gene3D" id="1.25.40.10">
    <property type="entry name" value="Tetratricopeptide repeat domain"/>
    <property type="match status" value="2"/>
</dbReference>
<dbReference type="GO" id="GO:0030943">
    <property type="term" value="F:mitochondrion targeting sequence binding"/>
    <property type="evidence" value="ECO:0007669"/>
    <property type="project" value="TreeGrafter"/>
</dbReference>
<dbReference type="Pfam" id="PF04773">
    <property type="entry name" value="FecR"/>
    <property type="match status" value="1"/>
</dbReference>
<keyword evidence="3" id="KW-0812">Transmembrane</keyword>
<dbReference type="HOGENOM" id="CLU_277295_0_0_0"/>
<keyword evidence="5 10" id="KW-0802">TPR repeat</keyword>
<dbReference type="Pfam" id="PF14559">
    <property type="entry name" value="TPR_19"/>
    <property type="match status" value="2"/>
</dbReference>
<dbReference type="Proteomes" id="UP000006898">
    <property type="component" value="Chromosome"/>
</dbReference>
<evidence type="ECO:0000259" key="12">
    <source>
        <dbReference type="Pfam" id="PF04773"/>
    </source>
</evidence>
<comment type="subcellular location">
    <subcellularLocation>
        <location evidence="2">Cell outer membrane</location>
    </subcellularLocation>
    <subcellularLocation>
        <location evidence="1">Membrane</location>
        <topology evidence="1">Single-pass membrane protein</topology>
    </subcellularLocation>
</comment>
<evidence type="ECO:0000256" key="3">
    <source>
        <dbReference type="ARBA" id="ARBA00022692"/>
    </source>
</evidence>
<dbReference type="KEGG" id="mox:DAMO_1319"/>
<evidence type="ECO:0000313" key="14">
    <source>
        <dbReference type="Proteomes" id="UP000006898"/>
    </source>
</evidence>
<dbReference type="AlphaFoldDB" id="D5MF50"/>
<dbReference type="Pfam" id="PF00593">
    <property type="entry name" value="TonB_dep_Rec_b-barrel"/>
    <property type="match status" value="1"/>
</dbReference>
<dbReference type="InterPro" id="IPR000531">
    <property type="entry name" value="Beta-barrel_TonB"/>
</dbReference>
<evidence type="ECO:0000256" key="4">
    <source>
        <dbReference type="ARBA" id="ARBA00022737"/>
    </source>
</evidence>
<evidence type="ECO:0000256" key="9">
    <source>
        <dbReference type="ARBA" id="ARBA00038030"/>
    </source>
</evidence>
<dbReference type="GO" id="GO:0030150">
    <property type="term" value="P:protein import into mitochondrial matrix"/>
    <property type="evidence" value="ECO:0007669"/>
    <property type="project" value="TreeGrafter"/>
</dbReference>
<feature type="domain" description="TonB-dependent receptor-like beta-barrel" evidence="11">
    <location>
        <begin position="808"/>
        <end position="1005"/>
    </location>
</feature>
<protein>
    <submittedName>
        <fullName evidence="13">TPR repeat protein</fullName>
    </submittedName>
</protein>
<evidence type="ECO:0000256" key="1">
    <source>
        <dbReference type="ARBA" id="ARBA00004167"/>
    </source>
</evidence>
<evidence type="ECO:0000256" key="8">
    <source>
        <dbReference type="ARBA" id="ARBA00023237"/>
    </source>
</evidence>
<dbReference type="SUPFAM" id="SSF56935">
    <property type="entry name" value="Porins"/>
    <property type="match status" value="1"/>
</dbReference>
<evidence type="ECO:0000256" key="6">
    <source>
        <dbReference type="ARBA" id="ARBA00022989"/>
    </source>
</evidence>
<dbReference type="InterPro" id="IPR006860">
    <property type="entry name" value="FecR"/>
</dbReference>
<gene>
    <name evidence="13" type="ORF">DAMO_1319</name>
</gene>
<dbReference type="EMBL" id="FP565575">
    <property type="protein sequence ID" value="CBE68379.1"/>
    <property type="molecule type" value="Genomic_DNA"/>
</dbReference>
<keyword evidence="4" id="KW-0677">Repeat</keyword>
<comment type="similarity">
    <text evidence="9">Belongs to the Tom70 family.</text>
</comment>
<keyword evidence="8" id="KW-0998">Cell outer membrane</keyword>
<evidence type="ECO:0000256" key="2">
    <source>
        <dbReference type="ARBA" id="ARBA00004442"/>
    </source>
</evidence>
<dbReference type="PROSITE" id="PS50005">
    <property type="entry name" value="TPR"/>
    <property type="match status" value="2"/>
</dbReference>